<evidence type="ECO:0000313" key="3">
    <source>
        <dbReference type="Proteomes" id="UP000198211"/>
    </source>
</evidence>
<dbReference type="EMBL" id="NBNE01002958">
    <property type="protein sequence ID" value="OWZ08972.1"/>
    <property type="molecule type" value="Genomic_DNA"/>
</dbReference>
<feature type="region of interest" description="Disordered" evidence="1">
    <location>
        <begin position="116"/>
        <end position="147"/>
    </location>
</feature>
<dbReference type="STRING" id="4795.A0A225VUF6"/>
<dbReference type="Proteomes" id="UP000198211">
    <property type="component" value="Unassembled WGS sequence"/>
</dbReference>
<name>A0A225VUF6_9STRA</name>
<dbReference type="CDD" id="cd09272">
    <property type="entry name" value="RNase_HI_RT_Ty1"/>
    <property type="match status" value="1"/>
</dbReference>
<feature type="compositionally biased region" description="Polar residues" evidence="1">
    <location>
        <begin position="124"/>
        <end position="135"/>
    </location>
</feature>
<dbReference type="AlphaFoldDB" id="A0A225VUF6"/>
<gene>
    <name evidence="2" type="ORF">PHMEG_00018393</name>
</gene>
<evidence type="ECO:0000313" key="2">
    <source>
        <dbReference type="EMBL" id="OWZ08972.1"/>
    </source>
</evidence>
<protein>
    <submittedName>
        <fullName evidence="2">Polyprotein</fullName>
    </submittedName>
</protein>
<comment type="caution">
    <text evidence="2">The sequence shown here is derived from an EMBL/GenBank/DDBJ whole genome shotgun (WGS) entry which is preliminary data.</text>
</comment>
<accession>A0A225VUF6</accession>
<proteinExistence type="predicted"/>
<dbReference type="PANTHER" id="PTHR11439:SF515">
    <property type="entry name" value="GAG-POL POLYPROTEIN"/>
    <property type="match status" value="1"/>
</dbReference>
<reference evidence="3" key="1">
    <citation type="submission" date="2017-03" db="EMBL/GenBank/DDBJ databases">
        <title>Phytopthora megakarya and P. palmivora, two closely related causual agents of cacao black pod achieved similar genome size and gene model numbers by different mechanisms.</title>
        <authorList>
            <person name="Ali S."/>
            <person name="Shao J."/>
            <person name="Larry D.J."/>
            <person name="Kronmiller B."/>
            <person name="Shen D."/>
            <person name="Strem M.D."/>
            <person name="Melnick R.L."/>
            <person name="Guiltinan M.J."/>
            <person name="Tyler B.M."/>
            <person name="Meinhardt L.W."/>
            <person name="Bailey B.A."/>
        </authorList>
    </citation>
    <scope>NUCLEOTIDE SEQUENCE [LARGE SCALE GENOMIC DNA]</scope>
    <source>
        <strain evidence="3">zdho120</strain>
    </source>
</reference>
<sequence>MSKYTKEDFVMAKKVLRYLRGTCEYGRFWKNPGSPGLHFTAYADADLGSDKDDRKSISGFVLQINGCTYAYKSHKQRTSHDDTCSTEFIAAAECSVMIVWTHNLCQELKLRRRVSGQPVDDQGDQSNEGQLQNQRCGFEVPQGARSV</sequence>
<dbReference type="PANTHER" id="PTHR11439">
    <property type="entry name" value="GAG-POL-RELATED RETROTRANSPOSON"/>
    <property type="match status" value="1"/>
</dbReference>
<keyword evidence="3" id="KW-1185">Reference proteome</keyword>
<dbReference type="OrthoDB" id="97986at2759"/>
<evidence type="ECO:0000256" key="1">
    <source>
        <dbReference type="SAM" id="MobiDB-lite"/>
    </source>
</evidence>
<organism evidence="2 3">
    <name type="scientific">Phytophthora megakarya</name>
    <dbReference type="NCBI Taxonomy" id="4795"/>
    <lineage>
        <taxon>Eukaryota</taxon>
        <taxon>Sar</taxon>
        <taxon>Stramenopiles</taxon>
        <taxon>Oomycota</taxon>
        <taxon>Peronosporomycetes</taxon>
        <taxon>Peronosporales</taxon>
        <taxon>Peronosporaceae</taxon>
        <taxon>Phytophthora</taxon>
    </lineage>
</organism>